<evidence type="ECO:0008006" key="6">
    <source>
        <dbReference type="Google" id="ProtNLM"/>
    </source>
</evidence>
<dbReference type="Pfam" id="PF00990">
    <property type="entry name" value="GGDEF"/>
    <property type="match status" value="1"/>
</dbReference>
<feature type="domain" description="EAL" evidence="1">
    <location>
        <begin position="555"/>
        <end position="809"/>
    </location>
</feature>
<dbReference type="NCBIfam" id="TIGR00254">
    <property type="entry name" value="GGDEF"/>
    <property type="match status" value="1"/>
</dbReference>
<dbReference type="Gene3D" id="6.10.340.10">
    <property type="match status" value="1"/>
</dbReference>
<evidence type="ECO:0000259" key="2">
    <source>
        <dbReference type="PROSITE" id="PS50885"/>
    </source>
</evidence>
<dbReference type="InterPro" id="IPR029151">
    <property type="entry name" value="Sensor-like_sf"/>
</dbReference>
<sequence length="832" mass="90985">MRLQAKLALALVPLIALPLLASGWLSWSYSGADLQRKAEQSLDTALHRVEQATEALLENANASLDLLAIAPETERYARSNNPEDRYSLFQSPLLKLFQDYRRTYPEYLMVRFLMPDGREDARAAGVVSGVIGVDSAVEAALLKQAPTPESQLLDQENDSLIFYRPVRLSLGYSDATEGPYRLRGFIALTVSLAGLYAQVSELRPNLGWLFLVSRDGQLLFGAGDAAAAGHAAVADDALLARILEIATSAEAPQLDPIKIDWDGGHRLLQARPVGAGLTAVALLPADALLEPLQELALKIVAITLASGLLLTLVLYLSLRRLVLTPLAQLRKAAQAIGAGSLTPAIDVRSNDEMGLLADDVREMGQRLSTYRKQIEDLAFNDQLTGLPNRHLIRELLQTHLQHCQAAGEGLAVLLFDLDNFKQINDNLGHASGDRLLRILAERFRTELDVEALRGRSQLARFGGDQLLLLIGGLLDSDESARVAERILTETAKPFDLGVGHYVVTASVGVAEFPRDANNAEGLIRCADLAMYRAKADGRNTYRFFSPDLDTKASERLLLEHRLRLAVAERAFQVYYQPLFTIEGMQIAGFEALLRWTDPELGAISPARFIPIAEHTGLIEELGDWVMREVCAQLARWAAVGLKTVPVAINISPLQLLRGSLIERLEGYLQQFQLAPSQLHVEITESVLMDISPINSARLEALAELGIALHIDDFGTGYSSINYLRRFKIDCIKIDRSFVSDMCTCDEDRALVAAMIAMAKALGMHVVAEGIETQAQRDLLHELGCDIGQGYLFARPCGAAEALRFLARRAEATEPVVLAAEGAEGAEADEAVD</sequence>
<dbReference type="Pfam" id="PF00563">
    <property type="entry name" value="EAL"/>
    <property type="match status" value="1"/>
</dbReference>
<dbReference type="PANTHER" id="PTHR44757">
    <property type="entry name" value="DIGUANYLATE CYCLASE DGCP"/>
    <property type="match status" value="1"/>
</dbReference>
<dbReference type="PROSITE" id="PS50887">
    <property type="entry name" value="GGDEF"/>
    <property type="match status" value="1"/>
</dbReference>
<feature type="domain" description="GGDEF" evidence="3">
    <location>
        <begin position="408"/>
        <end position="546"/>
    </location>
</feature>
<dbReference type="SMART" id="SM00052">
    <property type="entry name" value="EAL"/>
    <property type="match status" value="1"/>
</dbReference>
<organism evidence="4 5">
    <name type="scientific">Lamprobacter modestohalophilus</name>
    <dbReference type="NCBI Taxonomy" id="1064514"/>
    <lineage>
        <taxon>Bacteria</taxon>
        <taxon>Pseudomonadati</taxon>
        <taxon>Pseudomonadota</taxon>
        <taxon>Gammaproteobacteria</taxon>
        <taxon>Chromatiales</taxon>
        <taxon>Chromatiaceae</taxon>
        <taxon>Lamprobacter</taxon>
    </lineage>
</organism>
<feature type="domain" description="HAMP" evidence="2">
    <location>
        <begin position="320"/>
        <end position="372"/>
    </location>
</feature>
<dbReference type="InterPro" id="IPR035919">
    <property type="entry name" value="EAL_sf"/>
</dbReference>
<dbReference type="AlphaFoldDB" id="A0A9X1B5L8"/>
<dbReference type="InterPro" id="IPR043128">
    <property type="entry name" value="Rev_trsase/Diguanyl_cyclase"/>
</dbReference>
<dbReference type="CDD" id="cd01948">
    <property type="entry name" value="EAL"/>
    <property type="match status" value="1"/>
</dbReference>
<evidence type="ECO:0000313" key="4">
    <source>
        <dbReference type="EMBL" id="MBK1620655.1"/>
    </source>
</evidence>
<dbReference type="InterPro" id="IPR052155">
    <property type="entry name" value="Biofilm_reg_signaling"/>
</dbReference>
<dbReference type="PROSITE" id="PS50883">
    <property type="entry name" value="EAL"/>
    <property type="match status" value="1"/>
</dbReference>
<evidence type="ECO:0000259" key="3">
    <source>
        <dbReference type="PROSITE" id="PS50887"/>
    </source>
</evidence>
<evidence type="ECO:0000313" key="5">
    <source>
        <dbReference type="Proteomes" id="UP001138768"/>
    </source>
</evidence>
<dbReference type="RefSeq" id="WP_200247865.1">
    <property type="nucleotide sequence ID" value="NZ_NRRY01000045.1"/>
</dbReference>
<dbReference type="EMBL" id="NRRY01000045">
    <property type="protein sequence ID" value="MBK1620655.1"/>
    <property type="molecule type" value="Genomic_DNA"/>
</dbReference>
<dbReference type="CDD" id="cd06225">
    <property type="entry name" value="HAMP"/>
    <property type="match status" value="1"/>
</dbReference>
<dbReference type="InterPro" id="IPR029787">
    <property type="entry name" value="Nucleotide_cyclase"/>
</dbReference>
<dbReference type="SUPFAM" id="SSF158472">
    <property type="entry name" value="HAMP domain-like"/>
    <property type="match status" value="1"/>
</dbReference>
<evidence type="ECO:0000259" key="1">
    <source>
        <dbReference type="PROSITE" id="PS50883"/>
    </source>
</evidence>
<comment type="caution">
    <text evidence="4">The sequence shown here is derived from an EMBL/GenBank/DDBJ whole genome shotgun (WGS) entry which is preliminary data.</text>
</comment>
<dbReference type="CDD" id="cd01949">
    <property type="entry name" value="GGDEF"/>
    <property type="match status" value="1"/>
</dbReference>
<reference evidence="4 5" key="1">
    <citation type="journal article" date="2020" name="Microorganisms">
        <title>Osmotic Adaptation and Compatible Solute Biosynthesis of Phototrophic Bacteria as Revealed from Genome Analyses.</title>
        <authorList>
            <person name="Imhoff J.F."/>
            <person name="Rahn T."/>
            <person name="Kunzel S."/>
            <person name="Keller A."/>
            <person name="Neulinger S.C."/>
        </authorList>
    </citation>
    <scope>NUCLEOTIDE SEQUENCE [LARGE SCALE GENOMIC DNA]</scope>
    <source>
        <strain evidence="4 5">DSM 25653</strain>
    </source>
</reference>
<keyword evidence="5" id="KW-1185">Reference proteome</keyword>
<dbReference type="Proteomes" id="UP001138768">
    <property type="component" value="Unassembled WGS sequence"/>
</dbReference>
<dbReference type="Gene3D" id="3.20.20.450">
    <property type="entry name" value="EAL domain"/>
    <property type="match status" value="1"/>
</dbReference>
<dbReference type="PANTHER" id="PTHR44757:SF2">
    <property type="entry name" value="BIOFILM ARCHITECTURE MAINTENANCE PROTEIN MBAA"/>
    <property type="match status" value="1"/>
</dbReference>
<dbReference type="GO" id="GO:0007165">
    <property type="term" value="P:signal transduction"/>
    <property type="evidence" value="ECO:0007669"/>
    <property type="project" value="InterPro"/>
</dbReference>
<dbReference type="InterPro" id="IPR000160">
    <property type="entry name" value="GGDEF_dom"/>
</dbReference>
<dbReference type="InterPro" id="IPR003660">
    <property type="entry name" value="HAMP_dom"/>
</dbReference>
<dbReference type="SMART" id="SM00304">
    <property type="entry name" value="HAMP"/>
    <property type="match status" value="1"/>
</dbReference>
<name>A0A9X1B5L8_9GAMM</name>
<dbReference type="SUPFAM" id="SSF141868">
    <property type="entry name" value="EAL domain-like"/>
    <property type="match status" value="1"/>
</dbReference>
<gene>
    <name evidence="4" type="ORF">CKO42_19920</name>
</gene>
<protein>
    <recommendedName>
        <fullName evidence="6">EAL domain-containing protein</fullName>
    </recommendedName>
</protein>
<proteinExistence type="predicted"/>
<dbReference type="InterPro" id="IPR001633">
    <property type="entry name" value="EAL_dom"/>
</dbReference>
<dbReference type="Pfam" id="PF00672">
    <property type="entry name" value="HAMP"/>
    <property type="match status" value="1"/>
</dbReference>
<dbReference type="SUPFAM" id="SSF103190">
    <property type="entry name" value="Sensory domain-like"/>
    <property type="match status" value="1"/>
</dbReference>
<dbReference type="SUPFAM" id="SSF55073">
    <property type="entry name" value="Nucleotide cyclase"/>
    <property type="match status" value="1"/>
</dbReference>
<dbReference type="SMART" id="SM00267">
    <property type="entry name" value="GGDEF"/>
    <property type="match status" value="1"/>
</dbReference>
<dbReference type="PROSITE" id="PS50885">
    <property type="entry name" value="HAMP"/>
    <property type="match status" value="1"/>
</dbReference>
<dbReference type="Gene3D" id="3.30.70.270">
    <property type="match status" value="1"/>
</dbReference>
<dbReference type="GO" id="GO:0016020">
    <property type="term" value="C:membrane"/>
    <property type="evidence" value="ECO:0007669"/>
    <property type="project" value="InterPro"/>
</dbReference>
<accession>A0A9X1B5L8</accession>